<organism evidence="1">
    <name type="scientific">Pithovirus LCPAC401</name>
    <dbReference type="NCBI Taxonomy" id="2506595"/>
    <lineage>
        <taxon>Viruses</taxon>
        <taxon>Pithoviruses</taxon>
    </lineage>
</organism>
<dbReference type="EMBL" id="MK500580">
    <property type="protein sequence ID" value="QBK92705.1"/>
    <property type="molecule type" value="Genomic_DNA"/>
</dbReference>
<reference evidence="1" key="1">
    <citation type="journal article" date="2019" name="MBio">
        <title>Virus Genomes from Deep Sea Sediments Expand the Ocean Megavirome and Support Independent Origins of Viral Gigantism.</title>
        <authorList>
            <person name="Backstrom D."/>
            <person name="Yutin N."/>
            <person name="Jorgensen S.L."/>
            <person name="Dharamshi J."/>
            <person name="Homa F."/>
            <person name="Zaremba-Niedwiedzka K."/>
            <person name="Spang A."/>
            <person name="Wolf Y.I."/>
            <person name="Koonin E.V."/>
            <person name="Ettema T.J."/>
        </authorList>
    </citation>
    <scope>NUCLEOTIDE SEQUENCE</scope>
</reference>
<accession>A0A481ZB74</accession>
<gene>
    <name evidence="1" type="ORF">LCPAC401_03430</name>
</gene>
<proteinExistence type="predicted"/>
<sequence>MSIKERLKRHLKSVNLKLEEDEITRILNMDKIEFLNLNLLSRVIKNVKDNSENRVSRIRFLLMESMKIDNKKIEDFIEEIGEYLIDKETLEKKLEKSYRPSVLESAVIYSDSLQSIRIANVFRKNIPEDKIDMYLADAIRYTKKYINHVHDFSTFD</sequence>
<evidence type="ECO:0000313" key="1">
    <source>
        <dbReference type="EMBL" id="QBK92705.1"/>
    </source>
</evidence>
<name>A0A481ZB74_9VIRU</name>
<protein>
    <submittedName>
        <fullName evidence="1">Uncharacterized protein</fullName>
    </submittedName>
</protein>